<dbReference type="SUPFAM" id="SSF46894">
    <property type="entry name" value="C-terminal effector domain of the bipartite response regulators"/>
    <property type="match status" value="1"/>
</dbReference>
<feature type="domain" description="HTH luxR-type" evidence="5">
    <location>
        <begin position="811"/>
        <end position="876"/>
    </location>
</feature>
<dbReference type="PANTHER" id="PTHR44688:SF16">
    <property type="entry name" value="DNA-BINDING TRANSCRIPTIONAL ACTIVATOR DEVR_DOSR"/>
    <property type="match status" value="1"/>
</dbReference>
<evidence type="ECO:0000256" key="3">
    <source>
        <dbReference type="ARBA" id="ARBA00023163"/>
    </source>
</evidence>
<dbReference type="InterPro" id="IPR011990">
    <property type="entry name" value="TPR-like_helical_dom_sf"/>
</dbReference>
<comment type="caution">
    <text evidence="6">The sequence shown here is derived from an EMBL/GenBank/DDBJ whole genome shotgun (WGS) entry which is preliminary data.</text>
</comment>
<dbReference type="PANTHER" id="PTHR44688">
    <property type="entry name" value="DNA-BINDING TRANSCRIPTIONAL ACTIVATOR DEVR_DOSR"/>
    <property type="match status" value="1"/>
</dbReference>
<dbReference type="InterPro" id="IPR000792">
    <property type="entry name" value="Tscrpt_reg_LuxR_C"/>
</dbReference>
<evidence type="ECO:0000256" key="2">
    <source>
        <dbReference type="ARBA" id="ARBA00023125"/>
    </source>
</evidence>
<dbReference type="SMART" id="SM00421">
    <property type="entry name" value="HTH_LUXR"/>
    <property type="match status" value="1"/>
</dbReference>
<dbReference type="Pfam" id="PF17874">
    <property type="entry name" value="TPR_MalT"/>
    <property type="match status" value="1"/>
</dbReference>
<evidence type="ECO:0000256" key="4">
    <source>
        <dbReference type="SAM" id="Coils"/>
    </source>
</evidence>
<evidence type="ECO:0000256" key="1">
    <source>
        <dbReference type="ARBA" id="ARBA00023015"/>
    </source>
</evidence>
<dbReference type="SUPFAM" id="SSF48452">
    <property type="entry name" value="TPR-like"/>
    <property type="match status" value="1"/>
</dbReference>
<keyword evidence="7" id="KW-1185">Reference proteome</keyword>
<keyword evidence="2" id="KW-0238">DNA-binding</keyword>
<gene>
    <name evidence="6" type="ORF">DFJ67_5518</name>
</gene>
<dbReference type="PRINTS" id="PR00038">
    <property type="entry name" value="HTHLUXR"/>
</dbReference>
<dbReference type="GO" id="GO:0006355">
    <property type="term" value="P:regulation of DNA-templated transcription"/>
    <property type="evidence" value="ECO:0007669"/>
    <property type="project" value="InterPro"/>
</dbReference>
<evidence type="ECO:0000259" key="5">
    <source>
        <dbReference type="PROSITE" id="PS50043"/>
    </source>
</evidence>
<dbReference type="Gene3D" id="3.40.50.300">
    <property type="entry name" value="P-loop containing nucleotide triphosphate hydrolases"/>
    <property type="match status" value="1"/>
</dbReference>
<dbReference type="SUPFAM" id="SSF52540">
    <property type="entry name" value="P-loop containing nucleoside triphosphate hydrolases"/>
    <property type="match status" value="1"/>
</dbReference>
<dbReference type="Pfam" id="PF25873">
    <property type="entry name" value="WHD_MalT"/>
    <property type="match status" value="1"/>
</dbReference>
<dbReference type="InterPro" id="IPR041617">
    <property type="entry name" value="TPR_MalT"/>
</dbReference>
<keyword evidence="4" id="KW-0175">Coiled coil</keyword>
<keyword evidence="1" id="KW-0805">Transcription regulation</keyword>
<reference evidence="6 7" key="1">
    <citation type="submission" date="2018-08" db="EMBL/GenBank/DDBJ databases">
        <title>Sequencing the genomes of 1000 actinobacteria strains.</title>
        <authorList>
            <person name="Klenk H.-P."/>
        </authorList>
    </citation>
    <scope>NUCLEOTIDE SEQUENCE [LARGE SCALE GENOMIC DNA]</scope>
    <source>
        <strain evidence="6 7">DSM 44099</strain>
    </source>
</reference>
<dbReference type="OrthoDB" id="134985at2"/>
<dbReference type="Pfam" id="PF00196">
    <property type="entry name" value="GerE"/>
    <property type="match status" value="1"/>
</dbReference>
<sequence>MASTPVLATKLFAPARRARLVARPRVTEGLGSTLDPGHRLTLVSAPAGFGKTTLLGDWLADLAQRHPHTRAGWLSLDDGDNDLPRFLAHLVAAMQRAGLDVEPPTADLTPLVNDIVHAGARDSDKHWVLVLDDYHAIGAAEVHEAVTFLLDHLPDRLHLIIATRADPPLPLARLRTRGQLTEVRAADLRFTASEARDFLNGVMGLELTAADVAALEDRTEGWIAGLQLAALSLHGIADRAEVAGFIAAFAGSNRFVIDYLADEVLARQPAPVRDFLLRTAVLDRLSGPLCDAVTAGSGGAGMLADLERGNLFVVPLDTDRSWYRYHHLFADVLQARLLAEHPLDVPRLHARASVWFEAHGQVADAVRHALAADDFGRAAFLMEEALPEVRRSRQDGLLLAWIRSLPEPVVRRSPVLSVVSGWVRLMTGDLDAVEARLDDAEAALAAGAQDADLAATWADTEDLRTAPATIAIYRASVAQARGDVAGTVRHARHALGLAGPDDHLIRGAGGGFLGLAAWTSGNVHEGLSTFGDAMRSLHAAGNLVDELDGTVSLADMWVAAGRPGRARRLFEQALETATAGGPPYPRATADLHVGLAELDRELDDLPAAEAHLESARILGERASITENQHRWYVVMAQVRAARGDHPGALLLLDQAEARYRHGFYPDLRPIAALKARVQIRRGDLTEPAGGWAQELDYLHEYEHLAHVRLLLAQHRADEALALLDRLLAAAVTARRDGSVREIRVLRALAHQARGDLPAALAAFDQSFADTPEPDSHVRLYLDEGAPMLALLHAAADRAPARRLLERVGDPRQPPGGRLSDRELQVLRLLESDRTGPEIARELFVTVNTLRTHTKRIFTKLDVTTRAAAVRQARERGLI</sequence>
<dbReference type="PROSITE" id="PS50043">
    <property type="entry name" value="HTH_LUXR_2"/>
    <property type="match status" value="1"/>
</dbReference>
<feature type="coiled-coil region" evidence="4">
    <location>
        <begin position="423"/>
        <end position="450"/>
    </location>
</feature>
<evidence type="ECO:0000313" key="7">
    <source>
        <dbReference type="Proteomes" id="UP000256913"/>
    </source>
</evidence>
<dbReference type="AlphaFoldDB" id="A0A3D9ZSP4"/>
<dbReference type="Gene3D" id="1.10.10.10">
    <property type="entry name" value="Winged helix-like DNA-binding domain superfamily/Winged helix DNA-binding domain"/>
    <property type="match status" value="1"/>
</dbReference>
<keyword evidence="3" id="KW-0804">Transcription</keyword>
<dbReference type="RefSeq" id="WP_116070653.1">
    <property type="nucleotide sequence ID" value="NZ_BONB01000023.1"/>
</dbReference>
<dbReference type="Gene3D" id="1.25.40.10">
    <property type="entry name" value="Tetratricopeptide repeat domain"/>
    <property type="match status" value="1"/>
</dbReference>
<dbReference type="InterPro" id="IPR059106">
    <property type="entry name" value="WHD_MalT"/>
</dbReference>
<proteinExistence type="predicted"/>
<evidence type="ECO:0000313" key="6">
    <source>
        <dbReference type="EMBL" id="REF99482.1"/>
    </source>
</evidence>
<name>A0A3D9ZSP4_9ACTN</name>
<accession>A0A3D9ZSP4</accession>
<dbReference type="InterPro" id="IPR016032">
    <property type="entry name" value="Sig_transdc_resp-reg_C-effctor"/>
</dbReference>
<dbReference type="EMBL" id="QUMQ01000001">
    <property type="protein sequence ID" value="REF99482.1"/>
    <property type="molecule type" value="Genomic_DNA"/>
</dbReference>
<dbReference type="InterPro" id="IPR027417">
    <property type="entry name" value="P-loop_NTPase"/>
</dbReference>
<dbReference type="Proteomes" id="UP000256913">
    <property type="component" value="Unassembled WGS sequence"/>
</dbReference>
<dbReference type="GO" id="GO:0003677">
    <property type="term" value="F:DNA binding"/>
    <property type="evidence" value="ECO:0007669"/>
    <property type="project" value="UniProtKB-KW"/>
</dbReference>
<dbReference type="CDD" id="cd06170">
    <property type="entry name" value="LuxR_C_like"/>
    <property type="match status" value="1"/>
</dbReference>
<dbReference type="InterPro" id="IPR036388">
    <property type="entry name" value="WH-like_DNA-bd_sf"/>
</dbReference>
<protein>
    <submittedName>
        <fullName evidence="6">LuxR family maltose regulon positive regulatory protein</fullName>
    </submittedName>
</protein>
<organism evidence="6 7">
    <name type="scientific">Asanoa ferruginea</name>
    <dbReference type="NCBI Taxonomy" id="53367"/>
    <lineage>
        <taxon>Bacteria</taxon>
        <taxon>Bacillati</taxon>
        <taxon>Actinomycetota</taxon>
        <taxon>Actinomycetes</taxon>
        <taxon>Micromonosporales</taxon>
        <taxon>Micromonosporaceae</taxon>
        <taxon>Asanoa</taxon>
    </lineage>
</organism>